<protein>
    <recommendedName>
        <fullName evidence="11">Metalloendopeptidase</fullName>
        <ecNumber evidence="11">3.4.24.-</ecNumber>
    </recommendedName>
</protein>
<comment type="caution">
    <text evidence="14">The sequence shown here is derived from an EMBL/GenBank/DDBJ whole genome shotgun (WGS) entry which is preliminary data.</text>
</comment>
<comment type="function">
    <text evidence="1">Metalloprotease.</text>
</comment>
<evidence type="ECO:0000256" key="1">
    <source>
        <dbReference type="ARBA" id="ARBA00002657"/>
    </source>
</evidence>
<keyword evidence="5 10" id="KW-0862">Zinc</keyword>
<keyword evidence="6 10" id="KW-0482">Metalloprotease</keyword>
<feature type="active site" evidence="10">
    <location>
        <position position="157"/>
    </location>
</feature>
<feature type="domain" description="ShKT" evidence="12">
    <location>
        <begin position="377"/>
        <end position="413"/>
    </location>
</feature>
<keyword evidence="15" id="KW-1185">Reference proteome</keyword>
<name>A0A8S1HA08_9PELO</name>
<sequence>MDVNRIPIFLFSLYSSLLESSHCKQAWEINEGLRDGPIYGDMLLTPIQQQRYDLGNDTALTVRGVSVKESAFNRWDDNIVPFIISPQYSSQQVQVLKSSLRRFEQISCFKFKERTHEYDYLFIVPLDGCYSYVGKIGGRQTMSLAVDCIADYIIWHEMMHALGFEHEHQRPDRDSFIRVEYHNVQPGQLVNFNKLAASQVDFPDTYDYQSIMHYDSHAFGMIDTSRRIRLATMIPTKSGVELIDNLKFSATDIAKLNRLGKCSTNGGAGVETKQKTSGTCRDFAKNCDHMKQKGMCTMPFFRASMEKNCPSTCSLCPKKAHDNLTNALESVLTCQDAPSVNCSRFRPQCSVKQYEELMTRLCPETCGFCSRSSDAVCQDSDENCMTYVANGFCTNEFYSSVRHKLCLKSCNLC</sequence>
<dbReference type="GO" id="GO:0008270">
    <property type="term" value="F:zinc ion binding"/>
    <property type="evidence" value="ECO:0007669"/>
    <property type="project" value="UniProtKB-UniRule"/>
</dbReference>
<keyword evidence="4 10" id="KW-0378">Hydrolase</keyword>
<dbReference type="InterPro" id="IPR003582">
    <property type="entry name" value="ShKT_dom"/>
</dbReference>
<evidence type="ECO:0000313" key="15">
    <source>
        <dbReference type="Proteomes" id="UP000835052"/>
    </source>
</evidence>
<accession>A0A8S1HA08</accession>
<dbReference type="GO" id="GO:0006508">
    <property type="term" value="P:proteolysis"/>
    <property type="evidence" value="ECO:0007669"/>
    <property type="project" value="UniProtKB-KW"/>
</dbReference>
<dbReference type="InterPro" id="IPR034035">
    <property type="entry name" value="Astacin-like_dom"/>
</dbReference>
<dbReference type="PANTHER" id="PTHR10127:SF852">
    <property type="entry name" value="ZINC METALLOPROTEINASE NAS-12"/>
    <property type="match status" value="1"/>
</dbReference>
<dbReference type="AlphaFoldDB" id="A0A8S1HA08"/>
<proteinExistence type="predicted"/>
<evidence type="ECO:0000256" key="9">
    <source>
        <dbReference type="PROSITE-ProRule" id="PRU01005"/>
    </source>
</evidence>
<evidence type="ECO:0000256" key="10">
    <source>
        <dbReference type="PROSITE-ProRule" id="PRU01211"/>
    </source>
</evidence>
<dbReference type="PROSITE" id="PS51670">
    <property type="entry name" value="SHKT"/>
    <property type="match status" value="3"/>
</dbReference>
<dbReference type="Pfam" id="PF01549">
    <property type="entry name" value="ShK"/>
    <property type="match status" value="3"/>
</dbReference>
<evidence type="ECO:0000256" key="3">
    <source>
        <dbReference type="ARBA" id="ARBA00022723"/>
    </source>
</evidence>
<dbReference type="OrthoDB" id="291007at2759"/>
<dbReference type="CDD" id="cd04280">
    <property type="entry name" value="ZnMc_astacin_like"/>
    <property type="match status" value="1"/>
</dbReference>
<dbReference type="Gene3D" id="3.40.390.10">
    <property type="entry name" value="Collagenase (Catalytic Domain)"/>
    <property type="match status" value="1"/>
</dbReference>
<keyword evidence="2 10" id="KW-0645">Protease</keyword>
<dbReference type="Proteomes" id="UP000835052">
    <property type="component" value="Unassembled WGS sequence"/>
</dbReference>
<evidence type="ECO:0000259" key="13">
    <source>
        <dbReference type="PROSITE" id="PS51864"/>
    </source>
</evidence>
<evidence type="ECO:0000313" key="14">
    <source>
        <dbReference type="EMBL" id="CAD6192913.1"/>
    </source>
</evidence>
<comment type="caution">
    <text evidence="9">Lacks conserved residue(s) required for the propagation of feature annotation.</text>
</comment>
<feature type="domain" description="Peptidase M12A" evidence="13">
    <location>
        <begin position="65"/>
        <end position="263"/>
    </location>
</feature>
<feature type="binding site" evidence="10">
    <location>
        <position position="156"/>
    </location>
    <ligand>
        <name>Zn(2+)</name>
        <dbReference type="ChEBI" id="CHEBI:29105"/>
        <note>catalytic</note>
    </ligand>
</feature>
<feature type="binding site" evidence="10">
    <location>
        <position position="160"/>
    </location>
    <ligand>
        <name>Zn(2+)</name>
        <dbReference type="ChEBI" id="CHEBI:29105"/>
        <note>catalytic</note>
    </ligand>
</feature>
<dbReference type="Gene3D" id="1.10.10.1940">
    <property type="match status" value="3"/>
</dbReference>
<evidence type="ECO:0000256" key="8">
    <source>
        <dbReference type="ARBA" id="ARBA00023157"/>
    </source>
</evidence>
<reference evidence="14" key="1">
    <citation type="submission" date="2020-10" db="EMBL/GenBank/DDBJ databases">
        <authorList>
            <person name="Kikuchi T."/>
        </authorList>
    </citation>
    <scope>NUCLEOTIDE SEQUENCE</scope>
    <source>
        <strain evidence="14">NKZ352</strain>
    </source>
</reference>
<organism evidence="14 15">
    <name type="scientific">Caenorhabditis auriculariae</name>
    <dbReference type="NCBI Taxonomy" id="2777116"/>
    <lineage>
        <taxon>Eukaryota</taxon>
        <taxon>Metazoa</taxon>
        <taxon>Ecdysozoa</taxon>
        <taxon>Nematoda</taxon>
        <taxon>Chromadorea</taxon>
        <taxon>Rhabditida</taxon>
        <taxon>Rhabditina</taxon>
        <taxon>Rhabditomorpha</taxon>
        <taxon>Rhabditoidea</taxon>
        <taxon>Rhabditidae</taxon>
        <taxon>Peloderinae</taxon>
        <taxon>Caenorhabditis</taxon>
    </lineage>
</organism>
<evidence type="ECO:0000256" key="7">
    <source>
        <dbReference type="ARBA" id="ARBA00023145"/>
    </source>
</evidence>
<dbReference type="InterPro" id="IPR001506">
    <property type="entry name" value="Peptidase_M12A"/>
</dbReference>
<dbReference type="PRINTS" id="PR00480">
    <property type="entry name" value="ASTACIN"/>
</dbReference>
<feature type="binding site" evidence="10">
    <location>
        <position position="166"/>
    </location>
    <ligand>
        <name>Zn(2+)</name>
        <dbReference type="ChEBI" id="CHEBI:29105"/>
        <note>catalytic</note>
    </ligand>
</feature>
<evidence type="ECO:0000256" key="2">
    <source>
        <dbReference type="ARBA" id="ARBA00022670"/>
    </source>
</evidence>
<dbReference type="InterPro" id="IPR024079">
    <property type="entry name" value="MetalloPept_cat_dom_sf"/>
</dbReference>
<evidence type="ECO:0000256" key="5">
    <source>
        <dbReference type="ARBA" id="ARBA00022833"/>
    </source>
</evidence>
<keyword evidence="3 10" id="KW-0479">Metal-binding</keyword>
<dbReference type="PROSITE" id="PS51864">
    <property type="entry name" value="ASTACIN"/>
    <property type="match status" value="1"/>
</dbReference>
<keyword evidence="7" id="KW-0865">Zymogen</keyword>
<comment type="cofactor">
    <cofactor evidence="10 11">
        <name>Zn(2+)</name>
        <dbReference type="ChEBI" id="CHEBI:29105"/>
    </cofactor>
    <text evidence="10 11">Binds 1 zinc ion per subunit.</text>
</comment>
<dbReference type="InterPro" id="IPR006026">
    <property type="entry name" value="Peptidase_Metallo"/>
</dbReference>
<dbReference type="Pfam" id="PF01400">
    <property type="entry name" value="Astacin"/>
    <property type="match status" value="1"/>
</dbReference>
<gene>
    <name evidence="14" type="ORF">CAUJ_LOCUS8832</name>
</gene>
<dbReference type="EC" id="3.4.24.-" evidence="11"/>
<evidence type="ECO:0000256" key="4">
    <source>
        <dbReference type="ARBA" id="ARBA00022801"/>
    </source>
</evidence>
<feature type="domain" description="ShKT" evidence="12">
    <location>
        <begin position="334"/>
        <end position="369"/>
    </location>
</feature>
<feature type="domain" description="ShKT" evidence="12">
    <location>
        <begin position="280"/>
        <end position="316"/>
    </location>
</feature>
<dbReference type="SMART" id="SM00235">
    <property type="entry name" value="ZnMc"/>
    <property type="match status" value="1"/>
</dbReference>
<dbReference type="PANTHER" id="PTHR10127">
    <property type="entry name" value="DISCOIDIN, CUB, EGF, LAMININ , AND ZINC METALLOPROTEASE DOMAIN CONTAINING"/>
    <property type="match status" value="1"/>
</dbReference>
<dbReference type="SUPFAM" id="SSF55486">
    <property type="entry name" value="Metalloproteases ('zincins'), catalytic domain"/>
    <property type="match status" value="1"/>
</dbReference>
<dbReference type="EMBL" id="CAJGYM010000030">
    <property type="protein sequence ID" value="CAD6192913.1"/>
    <property type="molecule type" value="Genomic_DNA"/>
</dbReference>
<dbReference type="SMART" id="SM00254">
    <property type="entry name" value="ShKT"/>
    <property type="match status" value="3"/>
</dbReference>
<evidence type="ECO:0000256" key="6">
    <source>
        <dbReference type="ARBA" id="ARBA00023049"/>
    </source>
</evidence>
<keyword evidence="8" id="KW-1015">Disulfide bond</keyword>
<dbReference type="GO" id="GO:0004222">
    <property type="term" value="F:metalloendopeptidase activity"/>
    <property type="evidence" value="ECO:0007669"/>
    <property type="project" value="UniProtKB-UniRule"/>
</dbReference>
<evidence type="ECO:0000256" key="11">
    <source>
        <dbReference type="RuleBase" id="RU361183"/>
    </source>
</evidence>
<evidence type="ECO:0000259" key="12">
    <source>
        <dbReference type="PROSITE" id="PS51670"/>
    </source>
</evidence>